<dbReference type="InterPro" id="IPR005331">
    <property type="entry name" value="Sulfotransferase"/>
</dbReference>
<evidence type="ECO:0000256" key="2">
    <source>
        <dbReference type="ARBA" id="ARBA00022679"/>
    </source>
</evidence>
<evidence type="ECO:0000256" key="6">
    <source>
        <dbReference type="ARBA" id="ARBA00023136"/>
    </source>
</evidence>
<evidence type="ECO:0000256" key="4">
    <source>
        <dbReference type="ARBA" id="ARBA00022989"/>
    </source>
</evidence>
<dbReference type="Pfam" id="PF03567">
    <property type="entry name" value="Sulfotransfer_2"/>
    <property type="match status" value="1"/>
</dbReference>
<dbReference type="EMBL" id="AAXU02000001">
    <property type="protein sequence ID" value="EAZ82529.1"/>
    <property type="molecule type" value="Genomic_DNA"/>
</dbReference>
<evidence type="ECO:0000313" key="8">
    <source>
        <dbReference type="EMBL" id="EAZ82529.1"/>
    </source>
</evidence>
<dbReference type="Proteomes" id="UP000003919">
    <property type="component" value="Unassembled WGS sequence"/>
</dbReference>
<dbReference type="RefSeq" id="WP_008200207.1">
    <property type="nucleotide sequence ID" value="NZ_CM001023.1"/>
</dbReference>
<comment type="caution">
    <text evidence="8">The sequence shown here is derived from an EMBL/GenBank/DDBJ whole genome shotgun (WGS) entry which is preliminary data.</text>
</comment>
<keyword evidence="2" id="KW-0808">Transferase</keyword>
<dbReference type="STRING" id="388413.ALPR1_09950"/>
<evidence type="ECO:0008006" key="10">
    <source>
        <dbReference type="Google" id="ProtNLM"/>
    </source>
</evidence>
<dbReference type="GO" id="GO:0008146">
    <property type="term" value="F:sulfotransferase activity"/>
    <property type="evidence" value="ECO:0007669"/>
    <property type="project" value="InterPro"/>
</dbReference>
<dbReference type="PANTHER" id="PTHR12137">
    <property type="entry name" value="CARBOHYDRATE SULFOTRANSFERASE"/>
    <property type="match status" value="1"/>
</dbReference>
<proteinExistence type="predicted"/>
<dbReference type="AlphaFoldDB" id="A3HRR1"/>
<keyword evidence="5" id="KW-0333">Golgi apparatus</keyword>
<comment type="subcellular location">
    <subcellularLocation>
        <location evidence="1">Golgi apparatus membrane</location>
        <topology evidence="1">Single-pass type II membrane protein</topology>
    </subcellularLocation>
</comment>
<reference evidence="8 9" key="1">
    <citation type="journal article" date="2011" name="J. Bacteriol.">
        <title>Complete genome sequence of Algoriphagus sp. PR1, bacterial prey of a colony-forming choanoflagellate.</title>
        <authorList>
            <person name="Alegado R.A."/>
            <person name="Ferriera S."/>
            <person name="Nusbaum C."/>
            <person name="Young S.K."/>
            <person name="Zeng Q."/>
            <person name="Imamovic A."/>
            <person name="Fairclough S.R."/>
            <person name="King N."/>
        </authorList>
    </citation>
    <scope>NUCLEOTIDE SEQUENCE [LARGE SCALE GENOMIC DNA]</scope>
    <source>
        <strain evidence="8 9">PR1</strain>
    </source>
</reference>
<sequence length="230" mass="27420">MISHFHKCVFVHIPKTAGISIEKKILESLDVKYENRMPFWLGPNNNLNIGPPRFAHLSYDDMIKYHYLSNEIVEKYYKFSIVRHPLDRLRSIYNYKGYNYLCSFNDFVIKAVPRLVEENWFFQSQVHFIRNSMGQIPMDFIGKFENLENDFQIISEKIGLSDKKLPHYNKAKKKVTLISKQIKLARLYKSDKKSFNLLSLNRSNIDITDTVKNCVYKAYREDFKMFDYNL</sequence>
<evidence type="ECO:0000256" key="3">
    <source>
        <dbReference type="ARBA" id="ARBA00022692"/>
    </source>
</evidence>
<dbReference type="InterPro" id="IPR018011">
    <property type="entry name" value="Carb_sulfotrans_8-10"/>
</dbReference>
<protein>
    <recommendedName>
        <fullName evidence="10">Sulfotransferase family protein</fullName>
    </recommendedName>
</protein>
<dbReference type="OrthoDB" id="288532at2"/>
<dbReference type="InterPro" id="IPR027417">
    <property type="entry name" value="P-loop_NTPase"/>
</dbReference>
<evidence type="ECO:0000256" key="7">
    <source>
        <dbReference type="ARBA" id="ARBA00023180"/>
    </source>
</evidence>
<dbReference type="PANTHER" id="PTHR12137:SF54">
    <property type="entry name" value="CARBOHYDRATE SULFOTRANSFERASE"/>
    <property type="match status" value="1"/>
</dbReference>
<dbReference type="GO" id="GO:0016020">
    <property type="term" value="C:membrane"/>
    <property type="evidence" value="ECO:0007669"/>
    <property type="project" value="InterPro"/>
</dbReference>
<keyword evidence="3" id="KW-0812">Transmembrane</keyword>
<evidence type="ECO:0000256" key="5">
    <source>
        <dbReference type="ARBA" id="ARBA00023034"/>
    </source>
</evidence>
<name>A3HRR1_9BACT</name>
<dbReference type="eggNOG" id="ENOG5030THP">
    <property type="taxonomic scope" value="Bacteria"/>
</dbReference>
<gene>
    <name evidence="8" type="ORF">ALPR1_09950</name>
</gene>
<accession>A3HRR1</accession>
<evidence type="ECO:0000256" key="1">
    <source>
        <dbReference type="ARBA" id="ARBA00004323"/>
    </source>
</evidence>
<keyword evidence="4" id="KW-1133">Transmembrane helix</keyword>
<keyword evidence="7" id="KW-0325">Glycoprotein</keyword>
<keyword evidence="6" id="KW-0472">Membrane</keyword>
<dbReference type="GO" id="GO:0016051">
    <property type="term" value="P:carbohydrate biosynthetic process"/>
    <property type="evidence" value="ECO:0007669"/>
    <property type="project" value="InterPro"/>
</dbReference>
<dbReference type="Gene3D" id="3.40.50.300">
    <property type="entry name" value="P-loop containing nucleotide triphosphate hydrolases"/>
    <property type="match status" value="1"/>
</dbReference>
<evidence type="ECO:0000313" key="9">
    <source>
        <dbReference type="Proteomes" id="UP000003919"/>
    </source>
</evidence>
<dbReference type="HOGENOM" id="CLU_094945_2_0_10"/>
<organism evidence="8 9">
    <name type="scientific">Algoriphagus machipongonensis</name>
    <dbReference type="NCBI Taxonomy" id="388413"/>
    <lineage>
        <taxon>Bacteria</taxon>
        <taxon>Pseudomonadati</taxon>
        <taxon>Bacteroidota</taxon>
        <taxon>Cytophagia</taxon>
        <taxon>Cytophagales</taxon>
        <taxon>Cyclobacteriaceae</taxon>
        <taxon>Algoriphagus</taxon>
    </lineage>
</organism>
<keyword evidence="9" id="KW-1185">Reference proteome</keyword>
<dbReference type="SUPFAM" id="SSF52540">
    <property type="entry name" value="P-loop containing nucleoside triphosphate hydrolases"/>
    <property type="match status" value="1"/>
</dbReference>